<dbReference type="AlphaFoldDB" id="A0AAW2HM68"/>
<gene>
    <name evidence="2" type="ORF">PYX00_008158</name>
</gene>
<organism evidence="2">
    <name type="scientific">Menopon gallinae</name>
    <name type="common">poultry shaft louse</name>
    <dbReference type="NCBI Taxonomy" id="328185"/>
    <lineage>
        <taxon>Eukaryota</taxon>
        <taxon>Metazoa</taxon>
        <taxon>Ecdysozoa</taxon>
        <taxon>Arthropoda</taxon>
        <taxon>Hexapoda</taxon>
        <taxon>Insecta</taxon>
        <taxon>Pterygota</taxon>
        <taxon>Neoptera</taxon>
        <taxon>Paraneoptera</taxon>
        <taxon>Psocodea</taxon>
        <taxon>Troctomorpha</taxon>
        <taxon>Phthiraptera</taxon>
        <taxon>Amblycera</taxon>
        <taxon>Menoponidae</taxon>
        <taxon>Menopon</taxon>
    </lineage>
</organism>
<proteinExistence type="predicted"/>
<accession>A0AAW2HM68</accession>
<feature type="region of interest" description="Disordered" evidence="1">
    <location>
        <begin position="1"/>
        <end position="32"/>
    </location>
</feature>
<reference evidence="2" key="1">
    <citation type="journal article" date="2024" name="Gigascience">
        <title>Chromosome-level genome of the poultry shaft louse Menopon gallinae provides insight into the host-switching and adaptive evolution of parasitic lice.</title>
        <authorList>
            <person name="Xu Y."/>
            <person name="Ma L."/>
            <person name="Liu S."/>
            <person name="Liang Y."/>
            <person name="Liu Q."/>
            <person name="He Z."/>
            <person name="Tian L."/>
            <person name="Duan Y."/>
            <person name="Cai W."/>
            <person name="Li H."/>
            <person name="Song F."/>
        </authorList>
    </citation>
    <scope>NUCLEOTIDE SEQUENCE</scope>
    <source>
        <strain evidence="2">Cailab_2023a</strain>
    </source>
</reference>
<protein>
    <submittedName>
        <fullName evidence="2">Uncharacterized protein</fullName>
    </submittedName>
</protein>
<feature type="compositionally biased region" description="Low complexity" evidence="1">
    <location>
        <begin position="1"/>
        <end position="10"/>
    </location>
</feature>
<comment type="caution">
    <text evidence="2">The sequence shown here is derived from an EMBL/GenBank/DDBJ whole genome shotgun (WGS) entry which is preliminary data.</text>
</comment>
<sequence>MQSSSATTTTRPPPKEVTTFRERPGGQGAAAGNNNLTIGIILPYTNFGVREYKKVTNAAVNNLHRGRGQRFQFLQKYRFESDRVKSTMMRLTPSPTGG</sequence>
<name>A0AAW2HM68_9NEOP</name>
<dbReference type="EMBL" id="JARGDH010000004">
    <property type="protein sequence ID" value="KAL0270886.1"/>
    <property type="molecule type" value="Genomic_DNA"/>
</dbReference>
<evidence type="ECO:0000256" key="1">
    <source>
        <dbReference type="SAM" id="MobiDB-lite"/>
    </source>
</evidence>
<evidence type="ECO:0000313" key="2">
    <source>
        <dbReference type="EMBL" id="KAL0270886.1"/>
    </source>
</evidence>